<keyword evidence="3" id="KW-0560">Oxidoreductase</keyword>
<dbReference type="Gene3D" id="3.40.50.720">
    <property type="entry name" value="NAD(P)-binding Rossmann-like Domain"/>
    <property type="match status" value="1"/>
</dbReference>
<comment type="similarity">
    <text evidence="1 4">Belongs to the short-chain dehydrogenases/reductases (SDR) family.</text>
</comment>
<dbReference type="STRING" id="50990.A0A4Y7Q3L2"/>
<dbReference type="InterPro" id="IPR036291">
    <property type="entry name" value="NAD(P)-bd_dom_sf"/>
</dbReference>
<dbReference type="CDD" id="cd05233">
    <property type="entry name" value="SDR_c"/>
    <property type="match status" value="1"/>
</dbReference>
<proteinExistence type="inferred from homology"/>
<dbReference type="VEuPathDB" id="FungiDB:BD410DRAFT_815119"/>
<keyword evidence="2" id="KW-0521">NADP</keyword>
<keyword evidence="7" id="KW-1185">Reference proteome</keyword>
<name>A0A4Y7Q3L2_9AGAM</name>
<dbReference type="EMBL" id="ML170176">
    <property type="protein sequence ID" value="TDL22227.1"/>
    <property type="molecule type" value="Genomic_DNA"/>
</dbReference>
<dbReference type="PRINTS" id="PR00081">
    <property type="entry name" value="GDHRDH"/>
</dbReference>
<dbReference type="PRINTS" id="PR00080">
    <property type="entry name" value="SDRFAMILY"/>
</dbReference>
<dbReference type="SUPFAM" id="SSF51735">
    <property type="entry name" value="NAD(P)-binding Rossmann-fold domains"/>
    <property type="match status" value="1"/>
</dbReference>
<dbReference type="PROSITE" id="PS00061">
    <property type="entry name" value="ADH_SHORT"/>
    <property type="match status" value="1"/>
</dbReference>
<dbReference type="OrthoDB" id="1933717at2759"/>
<dbReference type="Pfam" id="PF00106">
    <property type="entry name" value="adh_short"/>
    <property type="match status" value="1"/>
</dbReference>
<feature type="region of interest" description="Disordered" evidence="5">
    <location>
        <begin position="137"/>
        <end position="158"/>
    </location>
</feature>
<evidence type="ECO:0000256" key="2">
    <source>
        <dbReference type="ARBA" id="ARBA00022857"/>
    </source>
</evidence>
<dbReference type="InterPro" id="IPR002347">
    <property type="entry name" value="SDR_fam"/>
</dbReference>
<organism evidence="6 7">
    <name type="scientific">Rickenella mellea</name>
    <dbReference type="NCBI Taxonomy" id="50990"/>
    <lineage>
        <taxon>Eukaryota</taxon>
        <taxon>Fungi</taxon>
        <taxon>Dikarya</taxon>
        <taxon>Basidiomycota</taxon>
        <taxon>Agaricomycotina</taxon>
        <taxon>Agaricomycetes</taxon>
        <taxon>Hymenochaetales</taxon>
        <taxon>Rickenellaceae</taxon>
        <taxon>Rickenella</taxon>
    </lineage>
</organism>
<evidence type="ECO:0000313" key="7">
    <source>
        <dbReference type="Proteomes" id="UP000294933"/>
    </source>
</evidence>
<dbReference type="PANTHER" id="PTHR43669:SF3">
    <property type="entry name" value="ALCOHOL DEHYDROGENASE, PUTATIVE (AFU_ORTHOLOGUE AFUA_3G03445)-RELATED"/>
    <property type="match status" value="1"/>
</dbReference>
<dbReference type="InterPro" id="IPR020904">
    <property type="entry name" value="Sc_DH/Rdtase_CS"/>
</dbReference>
<feature type="compositionally biased region" description="Polar residues" evidence="5">
    <location>
        <begin position="139"/>
        <end position="158"/>
    </location>
</feature>
<protein>
    <submittedName>
        <fullName evidence="6">Short-chain dehydrogenase/reductase SDR</fullName>
    </submittedName>
</protein>
<evidence type="ECO:0000256" key="4">
    <source>
        <dbReference type="RuleBase" id="RU000363"/>
    </source>
</evidence>
<dbReference type="GO" id="GO:0016491">
    <property type="term" value="F:oxidoreductase activity"/>
    <property type="evidence" value="ECO:0007669"/>
    <property type="project" value="UniProtKB-KW"/>
</dbReference>
<evidence type="ECO:0000256" key="1">
    <source>
        <dbReference type="ARBA" id="ARBA00006484"/>
    </source>
</evidence>
<evidence type="ECO:0000256" key="5">
    <source>
        <dbReference type="SAM" id="MobiDB-lite"/>
    </source>
</evidence>
<dbReference type="Proteomes" id="UP000294933">
    <property type="component" value="Unassembled WGS sequence"/>
</dbReference>
<dbReference type="PANTHER" id="PTHR43669">
    <property type="entry name" value="5-KETO-D-GLUCONATE 5-REDUCTASE"/>
    <property type="match status" value="1"/>
</dbReference>
<gene>
    <name evidence="6" type="ORF">BD410DRAFT_815119</name>
</gene>
<evidence type="ECO:0000256" key="3">
    <source>
        <dbReference type="ARBA" id="ARBA00023002"/>
    </source>
</evidence>
<reference evidence="6 7" key="1">
    <citation type="submission" date="2018-06" db="EMBL/GenBank/DDBJ databases">
        <title>A transcriptomic atlas of mushroom development highlights an independent origin of complex multicellularity.</title>
        <authorList>
            <consortium name="DOE Joint Genome Institute"/>
            <person name="Krizsan K."/>
            <person name="Almasi E."/>
            <person name="Merenyi Z."/>
            <person name="Sahu N."/>
            <person name="Viragh M."/>
            <person name="Koszo T."/>
            <person name="Mondo S."/>
            <person name="Kiss B."/>
            <person name="Balint B."/>
            <person name="Kues U."/>
            <person name="Barry K."/>
            <person name="Hegedus J.C."/>
            <person name="Henrissat B."/>
            <person name="Johnson J."/>
            <person name="Lipzen A."/>
            <person name="Ohm R."/>
            <person name="Nagy I."/>
            <person name="Pangilinan J."/>
            <person name="Yan J."/>
            <person name="Xiong Y."/>
            <person name="Grigoriev I.V."/>
            <person name="Hibbett D.S."/>
            <person name="Nagy L.G."/>
        </authorList>
    </citation>
    <scope>NUCLEOTIDE SEQUENCE [LARGE SCALE GENOMIC DNA]</scope>
    <source>
        <strain evidence="6 7">SZMC22713</strain>
    </source>
</reference>
<dbReference type="AlphaFoldDB" id="A0A4Y7Q3L2"/>
<accession>A0A4Y7Q3L2</accession>
<sequence length="245" mass="26077">MTAQGQVAVITGASAGIGRVTAIALSAHGWKLCLVARRHDALVETAKLCSGPPPHLAVGDVTDERFVLRVFEETVNAFDRVDMVFNNAGIGAPQIPMEELSLEAFQRVINVNLVGPFLFTREAFKVFKKQSPPGGRIINNGSVSAHTPRPNTSPYTSSKHALMGLTKSTALDGRAHNITWNAYTEMVKDSLAVGALQPNGSVVAEATFDPKHVADAIVHIASLPNTVTVLEINIMATGMPFVGRG</sequence>
<evidence type="ECO:0000313" key="6">
    <source>
        <dbReference type="EMBL" id="TDL22227.1"/>
    </source>
</evidence>